<organism evidence="2 3">
    <name type="scientific">Georgenia halotolerans</name>
    <dbReference type="NCBI Taxonomy" id="3028317"/>
    <lineage>
        <taxon>Bacteria</taxon>
        <taxon>Bacillati</taxon>
        <taxon>Actinomycetota</taxon>
        <taxon>Actinomycetes</taxon>
        <taxon>Micrococcales</taxon>
        <taxon>Bogoriellaceae</taxon>
        <taxon>Georgenia</taxon>
    </lineage>
</organism>
<name>A0ABT5TYC1_9MICO</name>
<keyword evidence="3" id="KW-1185">Reference proteome</keyword>
<evidence type="ECO:0000259" key="1">
    <source>
        <dbReference type="Pfam" id="PF20058"/>
    </source>
</evidence>
<dbReference type="Pfam" id="PF20058">
    <property type="entry name" value="DUF6457"/>
    <property type="match status" value="1"/>
</dbReference>
<sequence length="103" mass="10763">MRGDETRKMAVMDEWLDAVCAELGVERSVMDANTRGLLRLINDVAHGPSRPGAPMTAFLVGLASASVSGDPAVQAEAVKDRVAAVDALVQRWTAGATAAPDES</sequence>
<gene>
    <name evidence="2" type="ORF">PU560_10975</name>
</gene>
<evidence type="ECO:0000313" key="2">
    <source>
        <dbReference type="EMBL" id="MDD9206984.1"/>
    </source>
</evidence>
<proteinExistence type="predicted"/>
<dbReference type="Proteomes" id="UP001165561">
    <property type="component" value="Unassembled WGS sequence"/>
</dbReference>
<dbReference type="InterPro" id="IPR045598">
    <property type="entry name" value="DUF6457"/>
</dbReference>
<accession>A0ABT5TYC1</accession>
<comment type="caution">
    <text evidence="2">The sequence shown here is derived from an EMBL/GenBank/DDBJ whole genome shotgun (WGS) entry which is preliminary data.</text>
</comment>
<protein>
    <submittedName>
        <fullName evidence="2">DUF6457 domain-containing protein</fullName>
    </submittedName>
</protein>
<dbReference type="EMBL" id="JARACI010001019">
    <property type="protein sequence ID" value="MDD9206984.1"/>
    <property type="molecule type" value="Genomic_DNA"/>
</dbReference>
<reference evidence="2" key="1">
    <citation type="submission" date="2023-02" db="EMBL/GenBank/DDBJ databases">
        <title>Georgenia sp.10Sc9-8, isolated from a soil sample collected from the Taklamakan desert.</title>
        <authorList>
            <person name="Liu S."/>
        </authorList>
    </citation>
    <scope>NUCLEOTIDE SEQUENCE</scope>
    <source>
        <strain evidence="2">10Sc9-8</strain>
    </source>
</reference>
<feature type="domain" description="DUF6457" evidence="1">
    <location>
        <begin position="8"/>
        <end position="94"/>
    </location>
</feature>
<evidence type="ECO:0000313" key="3">
    <source>
        <dbReference type="Proteomes" id="UP001165561"/>
    </source>
</evidence>